<feature type="transmembrane region" description="Helical" evidence="6">
    <location>
        <begin position="435"/>
        <end position="456"/>
    </location>
</feature>
<dbReference type="SUPFAM" id="SSF52218">
    <property type="entry name" value="Flavoproteins"/>
    <property type="match status" value="1"/>
</dbReference>
<dbReference type="InterPro" id="IPR026046">
    <property type="entry name" value="UBIAD1"/>
</dbReference>
<dbReference type="Proteomes" id="UP001378188">
    <property type="component" value="Unassembled WGS sequence"/>
</dbReference>
<dbReference type="Pfam" id="PF02525">
    <property type="entry name" value="Flavodoxin_2"/>
    <property type="match status" value="1"/>
</dbReference>
<dbReference type="Gene3D" id="3.40.50.360">
    <property type="match status" value="1"/>
</dbReference>
<dbReference type="EMBL" id="JAZHOF010000001">
    <property type="protein sequence ID" value="MEJ8569850.1"/>
    <property type="molecule type" value="Genomic_DNA"/>
</dbReference>
<protein>
    <submittedName>
        <fullName evidence="8">NAD(P)H-dependent oxidoreductase</fullName>
    </submittedName>
</protein>
<dbReference type="CDD" id="cd13962">
    <property type="entry name" value="PT_UbiA_UBIAD1"/>
    <property type="match status" value="1"/>
</dbReference>
<dbReference type="RefSeq" id="WP_340327594.1">
    <property type="nucleotide sequence ID" value="NZ_JAZHOF010000001.1"/>
</dbReference>
<reference evidence="8 9" key="1">
    <citation type="submission" date="2024-02" db="EMBL/GenBank/DDBJ databases">
        <title>Genome analysis and characterization of Microbaculum marinisediminis sp. nov., isolated from marine sediment.</title>
        <authorList>
            <person name="Du Z.-J."/>
            <person name="Ye Y.-Q."/>
            <person name="Zhang Z.-R."/>
            <person name="Yuan S.-M."/>
            <person name="Zhang X.-Y."/>
        </authorList>
    </citation>
    <scope>NUCLEOTIDE SEQUENCE [LARGE SCALE GENOMIC DNA]</scope>
    <source>
        <strain evidence="8 9">SDUM1044001</strain>
    </source>
</reference>
<evidence type="ECO:0000256" key="5">
    <source>
        <dbReference type="ARBA" id="ARBA00023136"/>
    </source>
</evidence>
<dbReference type="GO" id="GO:0009234">
    <property type="term" value="P:menaquinone biosynthetic process"/>
    <property type="evidence" value="ECO:0007669"/>
    <property type="project" value="TreeGrafter"/>
</dbReference>
<dbReference type="Gene3D" id="1.20.120.1780">
    <property type="entry name" value="UbiA prenyltransferase"/>
    <property type="match status" value="1"/>
</dbReference>
<dbReference type="AlphaFoldDB" id="A0AAW9RLY6"/>
<comment type="caution">
    <text evidence="8">The sequence shown here is derived from an EMBL/GenBank/DDBJ whole genome shotgun (WGS) entry which is preliminary data.</text>
</comment>
<dbReference type="GO" id="GO:0042371">
    <property type="term" value="P:vitamin K biosynthetic process"/>
    <property type="evidence" value="ECO:0007669"/>
    <property type="project" value="TreeGrafter"/>
</dbReference>
<dbReference type="InterPro" id="IPR000537">
    <property type="entry name" value="UbiA_prenyltransferase"/>
</dbReference>
<dbReference type="PANTHER" id="PTHR13929:SF0">
    <property type="entry name" value="UBIA PRENYLTRANSFERASE DOMAIN-CONTAINING PROTEIN 1"/>
    <property type="match status" value="1"/>
</dbReference>
<dbReference type="PANTHER" id="PTHR13929">
    <property type="entry name" value="1,4-DIHYDROXY-2-NAPHTHOATE OCTAPRENYLTRANSFERASE"/>
    <property type="match status" value="1"/>
</dbReference>
<feature type="domain" description="Flavodoxin-like fold" evidence="7">
    <location>
        <begin position="16"/>
        <end position="190"/>
    </location>
</feature>
<evidence type="ECO:0000313" key="9">
    <source>
        <dbReference type="Proteomes" id="UP001378188"/>
    </source>
</evidence>
<evidence type="ECO:0000313" key="8">
    <source>
        <dbReference type="EMBL" id="MEJ8569850.1"/>
    </source>
</evidence>
<evidence type="ECO:0000256" key="2">
    <source>
        <dbReference type="ARBA" id="ARBA00022679"/>
    </source>
</evidence>
<keyword evidence="5 6" id="KW-0472">Membrane</keyword>
<proteinExistence type="predicted"/>
<dbReference type="GO" id="GO:0016020">
    <property type="term" value="C:membrane"/>
    <property type="evidence" value="ECO:0007669"/>
    <property type="project" value="UniProtKB-SubCell"/>
</dbReference>
<feature type="transmembrane region" description="Helical" evidence="6">
    <location>
        <begin position="231"/>
        <end position="252"/>
    </location>
</feature>
<feature type="transmembrane region" description="Helical" evidence="6">
    <location>
        <begin position="500"/>
        <end position="518"/>
    </location>
</feature>
<gene>
    <name evidence="8" type="ORF">V3328_00080</name>
</gene>
<evidence type="ECO:0000256" key="4">
    <source>
        <dbReference type="ARBA" id="ARBA00022989"/>
    </source>
</evidence>
<dbReference type="GO" id="GO:0004659">
    <property type="term" value="F:prenyltransferase activity"/>
    <property type="evidence" value="ECO:0007669"/>
    <property type="project" value="InterPro"/>
</dbReference>
<accession>A0AAW9RLY6</accession>
<dbReference type="InterPro" id="IPR003680">
    <property type="entry name" value="Flavodoxin_fold"/>
</dbReference>
<feature type="transmembrane region" description="Helical" evidence="6">
    <location>
        <begin position="335"/>
        <end position="354"/>
    </location>
</feature>
<organism evidence="8 9">
    <name type="scientific">Microbaculum marinum</name>
    <dbReference type="NCBI Taxonomy" id="1764581"/>
    <lineage>
        <taxon>Bacteria</taxon>
        <taxon>Pseudomonadati</taxon>
        <taxon>Pseudomonadota</taxon>
        <taxon>Alphaproteobacteria</taxon>
        <taxon>Hyphomicrobiales</taxon>
        <taxon>Tepidamorphaceae</taxon>
        <taxon>Microbaculum</taxon>
    </lineage>
</organism>
<name>A0AAW9RLY6_9HYPH</name>
<keyword evidence="9" id="KW-1185">Reference proteome</keyword>
<feature type="transmembrane region" description="Helical" evidence="6">
    <location>
        <begin position="395"/>
        <end position="414"/>
    </location>
</feature>
<evidence type="ECO:0000259" key="7">
    <source>
        <dbReference type="Pfam" id="PF02525"/>
    </source>
</evidence>
<feature type="transmembrane region" description="Helical" evidence="6">
    <location>
        <begin position="312"/>
        <end position="329"/>
    </location>
</feature>
<evidence type="ECO:0000256" key="1">
    <source>
        <dbReference type="ARBA" id="ARBA00004141"/>
    </source>
</evidence>
<evidence type="ECO:0000256" key="3">
    <source>
        <dbReference type="ARBA" id="ARBA00022692"/>
    </source>
</evidence>
<evidence type="ECO:0000256" key="6">
    <source>
        <dbReference type="SAM" id="Phobius"/>
    </source>
</evidence>
<sequence length="519" mass="56052">MDQRTGEVSVATPALRVLLILAHPRGSASLCGAMLDAYSRGARKAGCEVRELELARTRFDRDVTTPSPRDQVLEADLVAAKTAIEWADHIVFVYPTWWGTYPALLKAFLDRILVPGWAFEDISGGTGFEGLLDGRTAELITTMDTPGPVYSFLYRAPGRHAMAAATLGFCGIAVTRHTRFGPVKGSTEQQRIRWIDEAERLGGRLANGPRSRLQRLWQHVRPWLSALRLQFYPMTFLAFWLGALTAAAGGGIDPVRFWLGYAVLFAIEAATVFSNDLLDAGSDSRNQNWGPFNGGSRVLQGGILTAGSLLRGARLALTVAIGLTIVLTATAAQPAVLGLFFAASALLALGYTMPPLRLSYRTLGEVDVAVTHSFLAILAGHLFQNGAIGDPVPWILGAPLFLSILPSIILSGVPDRDADMAVGKRTIAVRFGIRGAFAVSAGLALAALIAMVAVEALVRPGTYGWVVPVLVAVHGLVLARECRRQWRRPADARRIDVTMIVALTYLMWFCVVPLWTVSG</sequence>
<keyword evidence="3 6" id="KW-0812">Transmembrane</keyword>
<feature type="transmembrane region" description="Helical" evidence="6">
    <location>
        <begin position="462"/>
        <end position="479"/>
    </location>
</feature>
<dbReference type="InterPro" id="IPR029039">
    <property type="entry name" value="Flavoprotein-like_sf"/>
</dbReference>
<feature type="transmembrane region" description="Helical" evidence="6">
    <location>
        <begin position="258"/>
        <end position="278"/>
    </location>
</feature>
<keyword evidence="2" id="KW-0808">Transferase</keyword>
<keyword evidence="4 6" id="KW-1133">Transmembrane helix</keyword>
<comment type="subcellular location">
    <subcellularLocation>
        <location evidence="1">Membrane</location>
        <topology evidence="1">Multi-pass membrane protein</topology>
    </subcellularLocation>
</comment>
<dbReference type="Pfam" id="PF01040">
    <property type="entry name" value="UbiA"/>
    <property type="match status" value="1"/>
</dbReference>